<feature type="domain" description="Lysosome-associated membrane glycoprotein 2-like luminal" evidence="11">
    <location>
        <begin position="240"/>
        <end position="317"/>
    </location>
</feature>
<keyword evidence="8" id="KW-1015">Disulfide bond</keyword>
<keyword evidence="3" id="KW-0732">Signal</keyword>
<dbReference type="AlphaFoldDB" id="A0A3Q2I8B7"/>
<keyword evidence="7" id="KW-0325">Glycoprotein</keyword>
<keyword evidence="13" id="KW-1185">Reference proteome</keyword>
<dbReference type="PaxDb" id="9796-ENSECAP00000043634"/>
<reference evidence="12 13" key="1">
    <citation type="journal article" date="2009" name="Science">
        <title>Genome sequence, comparative analysis, and population genetics of the domestic horse.</title>
        <authorList>
            <consortium name="Broad Institute Genome Sequencing Platform"/>
            <consortium name="Broad Institute Whole Genome Assembly Team"/>
            <person name="Wade C.M."/>
            <person name="Giulotto E."/>
            <person name="Sigurdsson S."/>
            <person name="Zoli M."/>
            <person name="Gnerre S."/>
            <person name="Imsland F."/>
            <person name="Lear T.L."/>
            <person name="Adelson D.L."/>
            <person name="Bailey E."/>
            <person name="Bellone R.R."/>
            <person name="Bloecker H."/>
            <person name="Distl O."/>
            <person name="Edgar R.C."/>
            <person name="Garber M."/>
            <person name="Leeb T."/>
            <person name="Mauceli E."/>
            <person name="MacLeod J.N."/>
            <person name="Penedo M.C.T."/>
            <person name="Raison J.M."/>
            <person name="Sharpe T."/>
            <person name="Vogel J."/>
            <person name="Andersson L."/>
            <person name="Antczak D.F."/>
            <person name="Biagi T."/>
            <person name="Binns M.M."/>
            <person name="Chowdhary B.P."/>
            <person name="Coleman S.J."/>
            <person name="Della Valle G."/>
            <person name="Fryc S."/>
            <person name="Guerin G."/>
            <person name="Hasegawa T."/>
            <person name="Hill E.W."/>
            <person name="Jurka J."/>
            <person name="Kiialainen A."/>
            <person name="Lindgren G."/>
            <person name="Liu J."/>
            <person name="Magnani E."/>
            <person name="Mickelson J.R."/>
            <person name="Murray J."/>
            <person name="Nergadze S.G."/>
            <person name="Onofrio R."/>
            <person name="Pedroni S."/>
            <person name="Piras M.F."/>
            <person name="Raudsepp T."/>
            <person name="Rocchi M."/>
            <person name="Roeed K.H."/>
            <person name="Ryder O.A."/>
            <person name="Searle S."/>
            <person name="Skow L."/>
            <person name="Swinburne J.E."/>
            <person name="Syvaenen A.C."/>
            <person name="Tozaki T."/>
            <person name="Valberg S.J."/>
            <person name="Vaudin M."/>
            <person name="White J.R."/>
            <person name="Zody M.C."/>
            <person name="Lander E.S."/>
            <person name="Lindblad-Toh K."/>
        </authorList>
    </citation>
    <scope>NUCLEOTIDE SEQUENCE [LARGE SCALE GENOMIC DNA]</scope>
    <source>
        <strain evidence="12 13">Thoroughbred</strain>
    </source>
</reference>
<evidence type="ECO:0000313" key="14">
    <source>
        <dbReference type="VGNC" id="VGNC:19572"/>
    </source>
</evidence>
<name>A0A3Q2I8B7_HORSE</name>
<evidence type="ECO:0000256" key="9">
    <source>
        <dbReference type="SAM" id="MobiDB-lite"/>
    </source>
</evidence>
<dbReference type="Pfam" id="PF01299">
    <property type="entry name" value="Lamp2-like_luminal"/>
    <property type="match status" value="2"/>
</dbReference>
<comment type="similarity">
    <text evidence="8">Belongs to the LAMP family.</text>
</comment>
<evidence type="ECO:0000256" key="6">
    <source>
        <dbReference type="ARBA" id="ARBA00023136"/>
    </source>
</evidence>
<dbReference type="PANTHER" id="PTHR11506:SF30">
    <property type="entry name" value="LYSOSOME-ASSOCIATED MEMBRANE GLYCOPROTEIN 3"/>
    <property type="match status" value="1"/>
</dbReference>
<evidence type="ECO:0000256" key="3">
    <source>
        <dbReference type="ARBA" id="ARBA00022729"/>
    </source>
</evidence>
<protein>
    <submittedName>
        <fullName evidence="12">Lysosomal associated membrane protein 3</fullName>
    </submittedName>
</protein>
<dbReference type="Proteomes" id="UP000002281">
    <property type="component" value="Chromosome 19"/>
</dbReference>
<keyword evidence="4" id="KW-0967">Endosome</keyword>
<dbReference type="GO" id="GO:0031902">
    <property type="term" value="C:late endosome membrane"/>
    <property type="evidence" value="ECO:0000318"/>
    <property type="project" value="GO_Central"/>
</dbReference>
<evidence type="ECO:0000256" key="10">
    <source>
        <dbReference type="SAM" id="Phobius"/>
    </source>
</evidence>
<dbReference type="STRING" id="9796.ENSECAP00000043634"/>
<keyword evidence="5 10" id="KW-1133">Transmembrane helix</keyword>
<evidence type="ECO:0000256" key="1">
    <source>
        <dbReference type="ARBA" id="ARBA00004530"/>
    </source>
</evidence>
<dbReference type="FunCoup" id="A0A3Q2I8B7">
    <property type="interactions" value="142"/>
</dbReference>
<dbReference type="InterPro" id="IPR048528">
    <property type="entry name" value="Lamp2-like_luminal"/>
</dbReference>
<feature type="compositionally biased region" description="Low complexity" evidence="9">
    <location>
        <begin position="202"/>
        <end position="236"/>
    </location>
</feature>
<evidence type="ECO:0000313" key="12">
    <source>
        <dbReference type="Ensembl" id="ENSECAP00000043634.2"/>
    </source>
</evidence>
<evidence type="ECO:0000256" key="4">
    <source>
        <dbReference type="ARBA" id="ARBA00022753"/>
    </source>
</evidence>
<dbReference type="VGNC" id="VGNC:19572">
    <property type="gene designation" value="LAMP3"/>
</dbReference>
<dbReference type="GeneTree" id="ENSGT00950000182899"/>
<feature type="transmembrane region" description="Helical" evidence="10">
    <location>
        <begin position="437"/>
        <end position="459"/>
    </location>
</feature>
<dbReference type="PANTHER" id="PTHR11506">
    <property type="entry name" value="LYSOSOME-ASSOCIATED MEMBRANE GLYCOPROTEIN"/>
    <property type="match status" value="1"/>
</dbReference>
<dbReference type="InterPro" id="IPR002000">
    <property type="entry name" value="Lysosome-assoc_membr_glycop"/>
</dbReference>
<feature type="region of interest" description="Disordered" evidence="9">
    <location>
        <begin position="123"/>
        <end position="239"/>
    </location>
</feature>
<dbReference type="InParanoid" id="A0A3Q2I8B7"/>
<dbReference type="Bgee" id="ENSECAG00000008113">
    <property type="expression patterns" value="Expressed in blood and 12 other cell types or tissues"/>
</dbReference>
<feature type="disulfide bond" evidence="8">
    <location>
        <begin position="391"/>
        <end position="428"/>
    </location>
</feature>
<feature type="domain" description="Lysosome-associated membrane glycoprotein 2-like luminal" evidence="11">
    <location>
        <begin position="348"/>
        <end position="418"/>
    </location>
</feature>
<sequence length="470" mass="50022">MAWQLSAVVVLFVSLAVILYYGSHVRANVFPEITDYSQPTTAATIQTRAQPSLSQPTNQVPHKTLATRSMDGQVTSQTAATTVNPETPVTHTTIKTAAATSLVTTNSTLSTSPITNTLLTTLATPDNTHTTTPVTEATIGPSAGPGSPPTTITTTSSAYTTGTRSSTVSHTTGKTTQLSNQTTLPATLSTSPHNSTTSQNPAHSTHTPGPTTGTCNTTQTASPTTTAPGPTLAPQPSSAKTGMYQILNGSKLCIKAEMGIQLTVQDTKSASPPQGYFNIDPNTTQVSGICGSRKSNLLLNFWGGFVNLTFTKDGANQHLFDWAAVRVIWAGICESAEQGVWLMVGLGEDENSYYISEVGAYLTVSNPEKTYQGMKSPVVMFETVIGHSFKCVSEQSLELSTQLHLKTTNVQLQAFDFEDDNFGNADECFSDRNRREIPVAVGLSITGLLVVLLTACLVARKQPSRGYERM</sequence>
<evidence type="ECO:0000256" key="7">
    <source>
        <dbReference type="ARBA" id="ARBA00023180"/>
    </source>
</evidence>
<comment type="subcellular location">
    <subcellularLocation>
        <location evidence="1">Endosome membrane</location>
        <topology evidence="1">Single-pass type I membrane protein</topology>
    </subcellularLocation>
    <subcellularLocation>
        <location evidence="8">Lysosome membrane</location>
        <topology evidence="8">Single-pass type I membrane protein</topology>
    </subcellularLocation>
</comment>
<keyword evidence="8" id="KW-0458">Lysosome</keyword>
<evidence type="ECO:0000256" key="2">
    <source>
        <dbReference type="ARBA" id="ARBA00022692"/>
    </source>
</evidence>
<proteinExistence type="inferred from homology"/>
<dbReference type="GO" id="GO:0072594">
    <property type="term" value="P:establishment of protein localization to organelle"/>
    <property type="evidence" value="ECO:0000318"/>
    <property type="project" value="GO_Central"/>
</dbReference>
<evidence type="ECO:0000313" key="13">
    <source>
        <dbReference type="Proteomes" id="UP000002281"/>
    </source>
</evidence>
<comment type="caution">
    <text evidence="8">Lacks conserved residue(s) required for the propagation of feature annotation.</text>
</comment>
<reference evidence="12" key="2">
    <citation type="submission" date="2025-08" db="UniProtKB">
        <authorList>
            <consortium name="Ensembl"/>
        </authorList>
    </citation>
    <scope>IDENTIFICATION</scope>
    <source>
        <strain evidence="12">Thoroughbred</strain>
    </source>
</reference>
<organism evidence="12 13">
    <name type="scientific">Equus caballus</name>
    <name type="common">Horse</name>
    <dbReference type="NCBI Taxonomy" id="9796"/>
    <lineage>
        <taxon>Eukaryota</taxon>
        <taxon>Metazoa</taxon>
        <taxon>Chordata</taxon>
        <taxon>Craniata</taxon>
        <taxon>Vertebrata</taxon>
        <taxon>Euteleostomi</taxon>
        <taxon>Mammalia</taxon>
        <taxon>Eutheria</taxon>
        <taxon>Laurasiatheria</taxon>
        <taxon>Perissodactyla</taxon>
        <taxon>Equidae</taxon>
        <taxon>Equus</taxon>
    </lineage>
</organism>
<evidence type="ECO:0000256" key="8">
    <source>
        <dbReference type="PROSITE-ProRule" id="PRU00740"/>
    </source>
</evidence>
<feature type="compositionally biased region" description="Low complexity" evidence="9">
    <location>
        <begin position="123"/>
        <end position="167"/>
    </location>
</feature>
<accession>A0A3Q2I8B7</accession>
<evidence type="ECO:0000256" key="5">
    <source>
        <dbReference type="ARBA" id="ARBA00022989"/>
    </source>
</evidence>
<dbReference type="Ensembl" id="ENSECAT00000041640.2">
    <property type="protein sequence ID" value="ENSECAP00000043634.2"/>
    <property type="gene ID" value="ENSECAG00000008113.3"/>
</dbReference>
<dbReference type="GO" id="GO:0005765">
    <property type="term" value="C:lysosomal membrane"/>
    <property type="evidence" value="ECO:0000318"/>
    <property type="project" value="GO_Central"/>
</dbReference>
<reference evidence="12" key="3">
    <citation type="submission" date="2025-09" db="UniProtKB">
        <authorList>
            <consortium name="Ensembl"/>
        </authorList>
    </citation>
    <scope>IDENTIFICATION</scope>
    <source>
        <strain evidence="12">Thoroughbred</strain>
    </source>
</reference>
<dbReference type="PROSITE" id="PS51407">
    <property type="entry name" value="LAMP_3"/>
    <property type="match status" value="1"/>
</dbReference>
<evidence type="ECO:0000259" key="11">
    <source>
        <dbReference type="Pfam" id="PF01299"/>
    </source>
</evidence>
<keyword evidence="2 8" id="KW-0812">Transmembrane</keyword>
<keyword evidence="6 8" id="KW-0472">Membrane</keyword>
<gene>
    <name evidence="14" type="primary">LAMP3</name>
</gene>
<feature type="compositionally biased region" description="Polar residues" evidence="9">
    <location>
        <begin position="168"/>
        <end position="201"/>
    </location>
</feature>
<dbReference type="Gene3D" id="2.40.160.110">
    <property type="match status" value="1"/>
</dbReference>
<dbReference type="GO" id="GO:0005886">
    <property type="term" value="C:plasma membrane"/>
    <property type="evidence" value="ECO:0000318"/>
    <property type="project" value="GO_Central"/>
</dbReference>